<protein>
    <submittedName>
        <fullName evidence="1">Uncharacterized protein</fullName>
    </submittedName>
</protein>
<name>A0A6S7GDP6_PARCT</name>
<organism evidence="1 2">
    <name type="scientific">Paramuricea clavata</name>
    <name type="common">Red gorgonian</name>
    <name type="synonym">Violescent sea-whip</name>
    <dbReference type="NCBI Taxonomy" id="317549"/>
    <lineage>
        <taxon>Eukaryota</taxon>
        <taxon>Metazoa</taxon>
        <taxon>Cnidaria</taxon>
        <taxon>Anthozoa</taxon>
        <taxon>Octocorallia</taxon>
        <taxon>Malacalcyonacea</taxon>
        <taxon>Plexauridae</taxon>
        <taxon>Paramuricea</taxon>
    </lineage>
</organism>
<evidence type="ECO:0000313" key="2">
    <source>
        <dbReference type="Proteomes" id="UP001152795"/>
    </source>
</evidence>
<reference evidence="1" key="1">
    <citation type="submission" date="2020-04" db="EMBL/GenBank/DDBJ databases">
        <authorList>
            <person name="Alioto T."/>
            <person name="Alioto T."/>
            <person name="Gomez Garrido J."/>
        </authorList>
    </citation>
    <scope>NUCLEOTIDE SEQUENCE</scope>
    <source>
        <strain evidence="1">A484AB</strain>
    </source>
</reference>
<dbReference type="Proteomes" id="UP001152795">
    <property type="component" value="Unassembled WGS sequence"/>
</dbReference>
<accession>A0A6S7GDP6</accession>
<evidence type="ECO:0000313" key="1">
    <source>
        <dbReference type="EMBL" id="CAB3987449.1"/>
    </source>
</evidence>
<keyword evidence="2" id="KW-1185">Reference proteome</keyword>
<dbReference type="AlphaFoldDB" id="A0A6S7GDP6"/>
<sequence length="138" mass="16544">NEEQKPTKQKQRRFKDTVNEMKTYNQQILKHRQDENNRSFIKGKEILHQAASYELVRREDNCEVKTTRSSNQRQYTIELPDEGMVDDMDPSTERRCPINRNNENAKLVNIDVRILSALINNFRRIRKIISEFFSGRTW</sequence>
<dbReference type="EMBL" id="CACRXK020001178">
    <property type="protein sequence ID" value="CAB3987449.1"/>
    <property type="molecule type" value="Genomic_DNA"/>
</dbReference>
<comment type="caution">
    <text evidence="1">The sequence shown here is derived from an EMBL/GenBank/DDBJ whole genome shotgun (WGS) entry which is preliminary data.</text>
</comment>
<proteinExistence type="predicted"/>
<gene>
    <name evidence="1" type="ORF">PACLA_8A061942</name>
</gene>
<feature type="non-terminal residue" evidence="1">
    <location>
        <position position="1"/>
    </location>
</feature>